<sequence length="267" mass="31248">MDILVKLRPKFVELLTQVEEILDHLVSEGIFTVPDVTSVSSCPNRSNQIRRLLDILTRKLPSNIEKFYEILLLTNNQILADEITRFTSDESAQPTPYRNLQCKYPIQEEGNRYGYIVSIDGCIQEDYFQTFITNYTRKKYIDYKSVLITDFPMFLNKEVTEMSSECVKYDFALYFVMCDSQFNTIHEEDYFKQVVTLTEVIFSENVKPHPLMCLICCEDCSIEEIFKSTDHYVIAALRKDHFRDILNNFPGDLSSVFLYVKNMTKLS</sequence>
<evidence type="ECO:0000313" key="3">
    <source>
        <dbReference type="Proteomes" id="UP001162480"/>
    </source>
</evidence>
<reference evidence="2" key="1">
    <citation type="submission" date="2023-08" db="EMBL/GenBank/DDBJ databases">
        <authorList>
            <person name="Alioto T."/>
            <person name="Alioto T."/>
            <person name="Gomez Garrido J."/>
        </authorList>
    </citation>
    <scope>NUCLEOTIDE SEQUENCE</scope>
</reference>
<protein>
    <submittedName>
        <fullName evidence="2">XP_036369560.1uncharacterized protein LOC118768009 isoform X1</fullName>
    </submittedName>
</protein>
<dbReference type="InterPro" id="IPR001315">
    <property type="entry name" value="CARD"/>
</dbReference>
<dbReference type="Proteomes" id="UP001162480">
    <property type="component" value="Chromosome 20"/>
</dbReference>
<dbReference type="Gene3D" id="1.10.533.10">
    <property type="entry name" value="Death Domain, Fas"/>
    <property type="match status" value="1"/>
</dbReference>
<gene>
    <name evidence="2" type="ORF">OCTVUL_1B025333</name>
</gene>
<feature type="domain" description="CARD" evidence="1">
    <location>
        <begin position="1"/>
        <end position="86"/>
    </location>
</feature>
<name>A0AA36FHC9_OCTVU</name>
<dbReference type="SUPFAM" id="SSF47986">
    <property type="entry name" value="DEATH domain"/>
    <property type="match status" value="1"/>
</dbReference>
<dbReference type="AlphaFoldDB" id="A0AA36FHC9"/>
<dbReference type="GO" id="GO:0042981">
    <property type="term" value="P:regulation of apoptotic process"/>
    <property type="evidence" value="ECO:0007669"/>
    <property type="project" value="InterPro"/>
</dbReference>
<keyword evidence="3" id="KW-1185">Reference proteome</keyword>
<proteinExistence type="predicted"/>
<dbReference type="CDD" id="cd01671">
    <property type="entry name" value="CARD"/>
    <property type="match status" value="1"/>
</dbReference>
<organism evidence="2 3">
    <name type="scientific">Octopus vulgaris</name>
    <name type="common">Common octopus</name>
    <dbReference type="NCBI Taxonomy" id="6645"/>
    <lineage>
        <taxon>Eukaryota</taxon>
        <taxon>Metazoa</taxon>
        <taxon>Spiralia</taxon>
        <taxon>Lophotrochozoa</taxon>
        <taxon>Mollusca</taxon>
        <taxon>Cephalopoda</taxon>
        <taxon>Coleoidea</taxon>
        <taxon>Octopodiformes</taxon>
        <taxon>Octopoda</taxon>
        <taxon>Incirrata</taxon>
        <taxon>Octopodidae</taxon>
        <taxon>Octopus</taxon>
    </lineage>
</organism>
<evidence type="ECO:0000259" key="1">
    <source>
        <dbReference type="PROSITE" id="PS50209"/>
    </source>
</evidence>
<evidence type="ECO:0000313" key="2">
    <source>
        <dbReference type="EMBL" id="CAI9737602.1"/>
    </source>
</evidence>
<dbReference type="EMBL" id="OX597833">
    <property type="protein sequence ID" value="CAI9737602.1"/>
    <property type="molecule type" value="Genomic_DNA"/>
</dbReference>
<dbReference type="Pfam" id="PF00619">
    <property type="entry name" value="CARD"/>
    <property type="match status" value="1"/>
</dbReference>
<dbReference type="InterPro" id="IPR011029">
    <property type="entry name" value="DEATH-like_dom_sf"/>
</dbReference>
<accession>A0AA36FHC9</accession>
<dbReference type="PROSITE" id="PS50209">
    <property type="entry name" value="CARD"/>
    <property type="match status" value="1"/>
</dbReference>